<dbReference type="InterPro" id="IPR045175">
    <property type="entry name" value="M28_fam"/>
</dbReference>
<evidence type="ECO:0000313" key="2">
    <source>
        <dbReference type="EMBL" id="GFR38498.1"/>
    </source>
</evidence>
<dbReference type="GO" id="GO:0006508">
    <property type="term" value="P:proteolysis"/>
    <property type="evidence" value="ECO:0007669"/>
    <property type="project" value="InterPro"/>
</dbReference>
<evidence type="ECO:0000313" key="3">
    <source>
        <dbReference type="Proteomes" id="UP000654993"/>
    </source>
</evidence>
<comment type="caution">
    <text evidence="2">The sequence shown here is derived from an EMBL/GenBank/DDBJ whole genome shotgun (WGS) entry which is preliminary data.</text>
</comment>
<dbReference type="Pfam" id="PF04389">
    <property type="entry name" value="Peptidase_M28"/>
    <property type="match status" value="1"/>
</dbReference>
<dbReference type="EMBL" id="BMAQ01000019">
    <property type="protein sequence ID" value="GFR38498.1"/>
    <property type="molecule type" value="Genomic_DNA"/>
</dbReference>
<reference evidence="2" key="2">
    <citation type="journal article" date="2021" name="Data Brief">
        <title>Draft genome sequence data of the facultative, thermophilic, xylanolytic bacterium Paenibacillus sp. strain DA-C8.</title>
        <authorList>
            <person name="Chhe C."/>
            <person name="Uke A."/>
            <person name="Baramee S."/>
            <person name="Ungkulpasvich U."/>
            <person name="Tachaapaikoon C."/>
            <person name="Pason P."/>
            <person name="Waeonukul R."/>
            <person name="Ratanakhanokchai K."/>
            <person name="Kosugi A."/>
        </authorList>
    </citation>
    <scope>NUCLEOTIDE SEQUENCE</scope>
    <source>
        <strain evidence="2">DA-C8</strain>
    </source>
</reference>
<dbReference type="PANTHER" id="PTHR12147">
    <property type="entry name" value="METALLOPEPTIDASE M28 FAMILY MEMBER"/>
    <property type="match status" value="1"/>
</dbReference>
<dbReference type="Proteomes" id="UP000654993">
    <property type="component" value="Unassembled WGS sequence"/>
</dbReference>
<name>A0A916VG20_9BACL</name>
<feature type="domain" description="Peptidase M28" evidence="1">
    <location>
        <begin position="70"/>
        <end position="253"/>
    </location>
</feature>
<reference evidence="2" key="1">
    <citation type="submission" date="2020-08" db="EMBL/GenBank/DDBJ databases">
        <authorList>
            <person name="Uke A."/>
            <person name="Chhe C."/>
            <person name="Baramee S."/>
            <person name="Kosugi A."/>
        </authorList>
    </citation>
    <scope>NUCLEOTIDE SEQUENCE</scope>
    <source>
        <strain evidence="2">DA-C8</strain>
    </source>
</reference>
<evidence type="ECO:0000259" key="1">
    <source>
        <dbReference type="Pfam" id="PF04389"/>
    </source>
</evidence>
<dbReference type="RefSeq" id="WP_200966742.1">
    <property type="nucleotide sequence ID" value="NZ_BMAQ01000019.1"/>
</dbReference>
<dbReference type="AlphaFoldDB" id="A0A916VG20"/>
<dbReference type="GO" id="GO:0008235">
    <property type="term" value="F:metalloexopeptidase activity"/>
    <property type="evidence" value="ECO:0007669"/>
    <property type="project" value="InterPro"/>
</dbReference>
<dbReference type="InterPro" id="IPR007484">
    <property type="entry name" value="Peptidase_M28"/>
</dbReference>
<dbReference type="PANTHER" id="PTHR12147:SF26">
    <property type="entry name" value="PEPTIDASE M28 DOMAIN-CONTAINING PROTEIN"/>
    <property type="match status" value="1"/>
</dbReference>
<keyword evidence="3" id="KW-1185">Reference proteome</keyword>
<protein>
    <recommendedName>
        <fullName evidence="1">Peptidase M28 domain-containing protein</fullName>
    </recommendedName>
</protein>
<organism evidence="2 3">
    <name type="scientific">Insulibacter thermoxylanivorax</name>
    <dbReference type="NCBI Taxonomy" id="2749268"/>
    <lineage>
        <taxon>Bacteria</taxon>
        <taxon>Bacillati</taxon>
        <taxon>Bacillota</taxon>
        <taxon>Bacilli</taxon>
        <taxon>Bacillales</taxon>
        <taxon>Paenibacillaceae</taxon>
        <taxon>Insulibacter</taxon>
    </lineage>
</organism>
<proteinExistence type="predicted"/>
<sequence length="273" mass="30443">MGTQGIYHPAAVITVGTQTENDLPIIRDWDFPIPSVTVTPEVGLLLLTNRESTSVQLTIHSSIQPGSTNNIIGRLAGRREDKIILTAHYDTVFGTSGAFDNASGICVLLTIAEYMAERHHHDPGLEFIAFSSEEYLGLGDQIYVSRYADQFDRVLAAMNFDGIGQTVGTNNLTLMAGSEEFLDEVKAIKANHPSIQWTDPWYESNHYTFFSRGVPSIPFSCSGVQNLLHTREDRVEWISPAKCYEVYKLALELIEMLQDKTPEWTRGRTGGRT</sequence>
<gene>
    <name evidence="2" type="ORF">PRECH8_17940</name>
</gene>
<dbReference type="Gene3D" id="3.40.630.10">
    <property type="entry name" value="Zn peptidases"/>
    <property type="match status" value="1"/>
</dbReference>
<accession>A0A916VG20</accession>
<dbReference type="SUPFAM" id="SSF53187">
    <property type="entry name" value="Zn-dependent exopeptidases"/>
    <property type="match status" value="1"/>
</dbReference>